<keyword evidence="11" id="KW-1185">Reference proteome</keyword>
<gene>
    <name evidence="10" type="ORF">SAMN05445850_4564</name>
</gene>
<evidence type="ECO:0000256" key="2">
    <source>
        <dbReference type="ARBA" id="ARBA00022448"/>
    </source>
</evidence>
<evidence type="ECO:0000256" key="7">
    <source>
        <dbReference type="RuleBase" id="RU363032"/>
    </source>
</evidence>
<dbReference type="Proteomes" id="UP000199365">
    <property type="component" value="Unassembled WGS sequence"/>
</dbReference>
<evidence type="ECO:0000256" key="5">
    <source>
        <dbReference type="ARBA" id="ARBA00022989"/>
    </source>
</evidence>
<feature type="transmembrane region" description="Helical" evidence="7">
    <location>
        <begin position="33"/>
        <end position="53"/>
    </location>
</feature>
<evidence type="ECO:0000313" key="11">
    <source>
        <dbReference type="Proteomes" id="UP000199365"/>
    </source>
</evidence>
<comment type="similarity">
    <text evidence="7">Belongs to the binding-protein-dependent transport system permease family.</text>
</comment>
<dbReference type="AlphaFoldDB" id="A0A1H1JD07"/>
<dbReference type="EMBL" id="FNKX01000002">
    <property type="protein sequence ID" value="SDR47536.1"/>
    <property type="molecule type" value="Genomic_DNA"/>
</dbReference>
<feature type="compositionally biased region" description="Low complexity" evidence="8">
    <location>
        <begin position="8"/>
        <end position="22"/>
    </location>
</feature>
<evidence type="ECO:0000313" key="10">
    <source>
        <dbReference type="EMBL" id="SDR47536.1"/>
    </source>
</evidence>
<feature type="transmembrane region" description="Helical" evidence="7">
    <location>
        <begin position="89"/>
        <end position="119"/>
    </location>
</feature>
<dbReference type="NCBIfam" id="TIGR01097">
    <property type="entry name" value="PhnE"/>
    <property type="match status" value="1"/>
</dbReference>
<dbReference type="InterPro" id="IPR000515">
    <property type="entry name" value="MetI-like"/>
</dbReference>
<dbReference type="STRING" id="157910.SAMN05445850_4564"/>
<feature type="transmembrane region" description="Helical" evidence="7">
    <location>
        <begin position="251"/>
        <end position="274"/>
    </location>
</feature>
<evidence type="ECO:0000256" key="1">
    <source>
        <dbReference type="ARBA" id="ARBA00004651"/>
    </source>
</evidence>
<dbReference type="PROSITE" id="PS50928">
    <property type="entry name" value="ABC_TM1"/>
    <property type="match status" value="1"/>
</dbReference>
<dbReference type="GO" id="GO:0005886">
    <property type="term" value="C:plasma membrane"/>
    <property type="evidence" value="ECO:0007669"/>
    <property type="project" value="UniProtKB-SubCell"/>
</dbReference>
<dbReference type="GO" id="GO:0015416">
    <property type="term" value="F:ABC-type phosphonate transporter activity"/>
    <property type="evidence" value="ECO:0007669"/>
    <property type="project" value="InterPro"/>
</dbReference>
<accession>A0A1H1JD07</accession>
<dbReference type="PANTHER" id="PTHR30043">
    <property type="entry name" value="PHOSPHONATES TRANSPORT SYSTEM PERMEASE PROTEIN"/>
    <property type="match status" value="1"/>
</dbReference>
<protein>
    <submittedName>
        <fullName evidence="10">Phosphonate transport system permease protein</fullName>
    </submittedName>
</protein>
<dbReference type="Gene3D" id="1.10.3720.10">
    <property type="entry name" value="MetI-like"/>
    <property type="match status" value="1"/>
</dbReference>
<feature type="domain" description="ABC transmembrane type-1" evidence="9">
    <location>
        <begin position="89"/>
        <end position="271"/>
    </location>
</feature>
<evidence type="ECO:0000256" key="8">
    <source>
        <dbReference type="SAM" id="MobiDB-lite"/>
    </source>
</evidence>
<dbReference type="Pfam" id="PF00528">
    <property type="entry name" value="BPD_transp_1"/>
    <property type="match status" value="1"/>
</dbReference>
<feature type="transmembrane region" description="Helical" evidence="7">
    <location>
        <begin position="226"/>
        <end position="245"/>
    </location>
</feature>
<dbReference type="RefSeq" id="WP_090807070.1">
    <property type="nucleotide sequence ID" value="NZ_FNKX01000002.1"/>
</dbReference>
<feature type="transmembrane region" description="Helical" evidence="7">
    <location>
        <begin position="140"/>
        <end position="163"/>
    </location>
</feature>
<name>A0A1H1JD07_9BURK</name>
<keyword evidence="6 7" id="KW-0472">Membrane</keyword>
<dbReference type="InterPro" id="IPR005769">
    <property type="entry name" value="PhnE/PtxC"/>
</dbReference>
<organism evidence="10 11">
    <name type="scientific">Paraburkholderia tuberum</name>
    <dbReference type="NCBI Taxonomy" id="157910"/>
    <lineage>
        <taxon>Bacteria</taxon>
        <taxon>Pseudomonadati</taxon>
        <taxon>Pseudomonadota</taxon>
        <taxon>Betaproteobacteria</taxon>
        <taxon>Burkholderiales</taxon>
        <taxon>Burkholderiaceae</taxon>
        <taxon>Paraburkholderia</taxon>
    </lineage>
</organism>
<keyword evidence="3" id="KW-1003">Cell membrane</keyword>
<keyword evidence="2 7" id="KW-0813">Transport</keyword>
<dbReference type="CDD" id="cd06261">
    <property type="entry name" value="TM_PBP2"/>
    <property type="match status" value="1"/>
</dbReference>
<reference evidence="11" key="1">
    <citation type="submission" date="2016-10" db="EMBL/GenBank/DDBJ databases">
        <authorList>
            <person name="Varghese N."/>
            <person name="Submissions S."/>
        </authorList>
    </citation>
    <scope>NUCLEOTIDE SEQUENCE [LARGE SCALE GENOMIC DNA]</scope>
    <source>
        <strain evidence="11">DUS833</strain>
    </source>
</reference>
<sequence length="279" mass="30174">MNSADLSTSPARASEAAAAQTAQDKDRAGKRSWWSLLGWIAVLAVLGGAWHGADMRPLDLLSDSANMGQFAADFFPPDFTEWRSYVHEMYVTLAVAIWGTALSLVCAVPCGLMSAHNLAPQWVVQPMRRLMDACRAINEMVFAMLFIVAVGLGPFAGVLALWVHTTGVLAKLFAEAVEAIDPRPAEGVRATGATRLDEIVYAVLPQVLPLWISYALYRFESNVRSAMVVGMVGAGGIGVVLYEAIRSFNYAQTAAVMIMVIVVVTVIDLGSAWLRERVI</sequence>
<evidence type="ECO:0000259" key="9">
    <source>
        <dbReference type="PROSITE" id="PS50928"/>
    </source>
</evidence>
<feature type="region of interest" description="Disordered" evidence="8">
    <location>
        <begin position="1"/>
        <end position="24"/>
    </location>
</feature>
<comment type="subcellular location">
    <subcellularLocation>
        <location evidence="1 7">Cell membrane</location>
        <topology evidence="1 7">Multi-pass membrane protein</topology>
    </subcellularLocation>
</comment>
<dbReference type="SUPFAM" id="SSF161098">
    <property type="entry name" value="MetI-like"/>
    <property type="match status" value="1"/>
</dbReference>
<evidence type="ECO:0000256" key="4">
    <source>
        <dbReference type="ARBA" id="ARBA00022692"/>
    </source>
</evidence>
<dbReference type="PANTHER" id="PTHR30043:SF1">
    <property type="entry name" value="ABC TRANSPORT SYSTEM PERMEASE PROTEIN P69"/>
    <property type="match status" value="1"/>
</dbReference>
<evidence type="ECO:0000256" key="3">
    <source>
        <dbReference type="ARBA" id="ARBA00022475"/>
    </source>
</evidence>
<keyword evidence="4 7" id="KW-0812">Transmembrane</keyword>
<evidence type="ECO:0000256" key="6">
    <source>
        <dbReference type="ARBA" id="ARBA00023136"/>
    </source>
</evidence>
<keyword evidence="5 7" id="KW-1133">Transmembrane helix</keyword>
<proteinExistence type="inferred from homology"/>
<feature type="transmembrane region" description="Helical" evidence="7">
    <location>
        <begin position="199"/>
        <end position="217"/>
    </location>
</feature>
<dbReference type="InterPro" id="IPR035906">
    <property type="entry name" value="MetI-like_sf"/>
</dbReference>